<evidence type="ECO:0000313" key="2">
    <source>
        <dbReference type="Proteomes" id="UP001164539"/>
    </source>
</evidence>
<sequence length="453" mass="51103">MPKLLHTSKIKRRTEGMESILYEAALEGSVTTLLELLQQDRLILDKFSMSSIPENPLHVAALLGHLDFVKEILHQKPELARDLDSHRSSALHKASHKGYVDIVHALLQVNPKMRFACDADGRNPLHLAAMKGHIDLEALKFLWEKMDDPELLNAKNDYGMAILHLAVADKQMEAIKLLTTITTLEVNALSANGFTALDILSQSRRDIKDWEIGELLRRAGAISAKDIQLSANEIGITEKNSLASHDKSQKQQGKGSENVHRNEDDWLEKKRNTLMVVASLIATMGFQAGVNPPPWQDTSSRDNGYRTVSEPPMATFPYRGYTYPYTDITRFPFFLYNTTGFLAALSIILLLISGLPLKRRFFMWILMVIMWVAITAMALTYQASINLFIDPEGSVLYISVIVIFVWIGVASVLFLGHSTRLTVKMIKYFRKLIRRLRQNQDQDGHEPPIASIV</sequence>
<proteinExistence type="predicted"/>
<comment type="caution">
    <text evidence="1">The sequence shown here is derived from an EMBL/GenBank/DDBJ whole genome shotgun (WGS) entry which is preliminary data.</text>
</comment>
<name>A0ACC1Y1Z4_MELAZ</name>
<gene>
    <name evidence="1" type="ORF">OWV82_012381</name>
</gene>
<protein>
    <submittedName>
        <fullName evidence="1">Ankyrin repeat family protein</fullName>
    </submittedName>
</protein>
<evidence type="ECO:0000313" key="1">
    <source>
        <dbReference type="EMBL" id="KAJ4717515.1"/>
    </source>
</evidence>
<accession>A0ACC1Y1Z4</accession>
<keyword evidence="2" id="KW-1185">Reference proteome</keyword>
<dbReference type="Proteomes" id="UP001164539">
    <property type="component" value="Chromosome 6"/>
</dbReference>
<organism evidence="1 2">
    <name type="scientific">Melia azedarach</name>
    <name type="common">Chinaberry tree</name>
    <dbReference type="NCBI Taxonomy" id="155640"/>
    <lineage>
        <taxon>Eukaryota</taxon>
        <taxon>Viridiplantae</taxon>
        <taxon>Streptophyta</taxon>
        <taxon>Embryophyta</taxon>
        <taxon>Tracheophyta</taxon>
        <taxon>Spermatophyta</taxon>
        <taxon>Magnoliopsida</taxon>
        <taxon>eudicotyledons</taxon>
        <taxon>Gunneridae</taxon>
        <taxon>Pentapetalae</taxon>
        <taxon>rosids</taxon>
        <taxon>malvids</taxon>
        <taxon>Sapindales</taxon>
        <taxon>Meliaceae</taxon>
        <taxon>Melia</taxon>
    </lineage>
</organism>
<dbReference type="EMBL" id="CM051399">
    <property type="protein sequence ID" value="KAJ4717515.1"/>
    <property type="molecule type" value="Genomic_DNA"/>
</dbReference>
<reference evidence="1 2" key="1">
    <citation type="journal article" date="2023" name="Science">
        <title>Complex scaffold remodeling in plant triterpene biosynthesis.</title>
        <authorList>
            <person name="De La Pena R."/>
            <person name="Hodgson H."/>
            <person name="Liu J.C."/>
            <person name="Stephenson M.J."/>
            <person name="Martin A.C."/>
            <person name="Owen C."/>
            <person name="Harkess A."/>
            <person name="Leebens-Mack J."/>
            <person name="Jimenez L.E."/>
            <person name="Osbourn A."/>
            <person name="Sattely E.S."/>
        </authorList>
    </citation>
    <scope>NUCLEOTIDE SEQUENCE [LARGE SCALE GENOMIC DNA]</scope>
    <source>
        <strain evidence="2">cv. JPN11</strain>
        <tissue evidence="1">Leaf</tissue>
    </source>
</reference>